<dbReference type="RefSeq" id="WP_000710707.1">
    <property type="nucleotide sequence ID" value="NZ_AFUB01000005.1"/>
</dbReference>
<dbReference type="OrthoDB" id="2224874at2"/>
<comment type="caution">
    <text evidence="1">The sequence shown here is derived from an EMBL/GenBank/DDBJ whole genome shotgun (WGS) entry which is preliminary data.</text>
</comment>
<evidence type="ECO:0000313" key="1">
    <source>
        <dbReference type="EMBL" id="EGU69732.1"/>
    </source>
</evidence>
<accession>F9LUP0</accession>
<proteinExistence type="predicted"/>
<name>F9LUP0_STROR</name>
<reference evidence="1 2" key="1">
    <citation type="submission" date="2011-05" db="EMBL/GenBank/DDBJ databases">
        <authorList>
            <person name="Durkin A.S."/>
            <person name="Radune D."/>
            <person name="Hostetler J."/>
            <person name="Torralba M."/>
            <person name="Gillis M."/>
            <person name="Methe B."/>
            <person name="Sutton G."/>
            <person name="Nelson K.E."/>
        </authorList>
    </citation>
    <scope>NUCLEOTIDE SEQUENCE [LARGE SCALE GENOMIC DNA]</scope>
    <source>
        <strain evidence="1 2">SK95</strain>
    </source>
</reference>
<dbReference type="EMBL" id="AFUB01000005">
    <property type="protein sequence ID" value="EGU69732.1"/>
    <property type="molecule type" value="Genomic_DNA"/>
</dbReference>
<dbReference type="AlphaFoldDB" id="F9LUP0"/>
<gene>
    <name evidence="1" type="ORF">HMPREF9965_0402</name>
</gene>
<organism evidence="1 2">
    <name type="scientific">Streptococcus mitis bv. 2 str. SK95</name>
    <dbReference type="NCBI Taxonomy" id="1000588"/>
    <lineage>
        <taxon>Bacteria</taxon>
        <taxon>Bacillati</taxon>
        <taxon>Bacillota</taxon>
        <taxon>Bacilli</taxon>
        <taxon>Lactobacillales</taxon>
        <taxon>Streptococcaceae</taxon>
        <taxon>Streptococcus</taxon>
    </lineage>
</organism>
<evidence type="ECO:0000313" key="2">
    <source>
        <dbReference type="Proteomes" id="UP000003858"/>
    </source>
</evidence>
<sequence>MKKDEIKKYLDKDLEFNYNSRGACFLSSICVVGYDYEGQQFDTIDEAMEAKVFDGKSLVDIWGAVQMYEIFLVLI</sequence>
<dbReference type="Proteomes" id="UP000003858">
    <property type="component" value="Unassembled WGS sequence"/>
</dbReference>
<protein>
    <submittedName>
        <fullName evidence="1">Conserved domain protein</fullName>
    </submittedName>
</protein>
<dbReference type="PATRIC" id="fig|1000588.3.peg.135"/>